<keyword evidence="2" id="KW-1185">Reference proteome</keyword>
<dbReference type="Proteomes" id="UP001172082">
    <property type="component" value="Unassembled WGS sequence"/>
</dbReference>
<dbReference type="Pfam" id="PF13689">
    <property type="entry name" value="DUF4154"/>
    <property type="match status" value="1"/>
</dbReference>
<accession>A0ABT8KNP3</accession>
<reference evidence="1" key="1">
    <citation type="submission" date="2023-06" db="EMBL/GenBank/DDBJ databases">
        <title>Genomic of Parafulvivirga corallium.</title>
        <authorList>
            <person name="Wang G."/>
        </authorList>
    </citation>
    <scope>NUCLEOTIDE SEQUENCE</scope>
    <source>
        <strain evidence="1">BMA10</strain>
    </source>
</reference>
<evidence type="ECO:0000313" key="1">
    <source>
        <dbReference type="EMBL" id="MDN5202063.1"/>
    </source>
</evidence>
<dbReference type="EMBL" id="JAUJEA010000003">
    <property type="protein sequence ID" value="MDN5202063.1"/>
    <property type="molecule type" value="Genomic_DNA"/>
</dbReference>
<name>A0ABT8KNP3_9BACT</name>
<dbReference type="InterPro" id="IPR025293">
    <property type="entry name" value="YfiR/HmsC-like"/>
</dbReference>
<gene>
    <name evidence="1" type="ORF">QQ008_11835</name>
</gene>
<evidence type="ECO:0000313" key="2">
    <source>
        <dbReference type="Proteomes" id="UP001172082"/>
    </source>
</evidence>
<sequence length="182" mass="20640">MLERKKRFETYAVRRVLIVGIVCLLIQNIAKGQDRDVHRFQKLFIYNFSKFIKWPENYKEGDFVIGVLGDAPIKKHLDQMASEKKAGAQNFVIKTFKSATEITKCHILYIPSRKSGTLPDCIAKVKNTATLIITEKPGMGKVGSSINFLIVDGKPRFELNRQVIDDSNLRVSSELTKLAILI</sequence>
<proteinExistence type="predicted"/>
<protein>
    <submittedName>
        <fullName evidence="1">YfiR family protein</fullName>
    </submittedName>
</protein>
<dbReference type="RefSeq" id="WP_346752086.1">
    <property type="nucleotide sequence ID" value="NZ_JAUJEA010000003.1"/>
</dbReference>
<organism evidence="1 2">
    <name type="scientific">Splendidivirga corallicola</name>
    <dbReference type="NCBI Taxonomy" id="3051826"/>
    <lineage>
        <taxon>Bacteria</taxon>
        <taxon>Pseudomonadati</taxon>
        <taxon>Bacteroidota</taxon>
        <taxon>Cytophagia</taxon>
        <taxon>Cytophagales</taxon>
        <taxon>Splendidivirgaceae</taxon>
        <taxon>Splendidivirga</taxon>
    </lineage>
</organism>
<comment type="caution">
    <text evidence="1">The sequence shown here is derived from an EMBL/GenBank/DDBJ whole genome shotgun (WGS) entry which is preliminary data.</text>
</comment>